<protein>
    <submittedName>
        <fullName evidence="3">GTPase</fullName>
    </submittedName>
</protein>
<feature type="compositionally biased region" description="Low complexity" evidence="1">
    <location>
        <begin position="232"/>
        <end position="247"/>
    </location>
</feature>
<gene>
    <name evidence="3" type="ORF">ACFYXI_32270</name>
</gene>
<reference evidence="3 4" key="1">
    <citation type="submission" date="2024-10" db="EMBL/GenBank/DDBJ databases">
        <title>The Natural Products Discovery Center: Release of the First 8490 Sequenced Strains for Exploring Actinobacteria Biosynthetic Diversity.</title>
        <authorList>
            <person name="Kalkreuter E."/>
            <person name="Kautsar S.A."/>
            <person name="Yang D."/>
            <person name="Bader C.D."/>
            <person name="Teijaro C.N."/>
            <person name="Fluegel L."/>
            <person name="Davis C.M."/>
            <person name="Simpson J.R."/>
            <person name="Lauterbach L."/>
            <person name="Steele A.D."/>
            <person name="Gui C."/>
            <person name="Meng S."/>
            <person name="Li G."/>
            <person name="Viehrig K."/>
            <person name="Ye F."/>
            <person name="Su P."/>
            <person name="Kiefer A.F."/>
            <person name="Nichols A."/>
            <person name="Cepeda A.J."/>
            <person name="Yan W."/>
            <person name="Fan B."/>
            <person name="Jiang Y."/>
            <person name="Adhikari A."/>
            <person name="Zheng C.-J."/>
            <person name="Schuster L."/>
            <person name="Cowan T.M."/>
            <person name="Smanski M.J."/>
            <person name="Chevrette M.G."/>
            <person name="De Carvalho L.P.S."/>
            <person name="Shen B."/>
        </authorList>
    </citation>
    <scope>NUCLEOTIDE SEQUENCE [LARGE SCALE GENOMIC DNA]</scope>
    <source>
        <strain evidence="3 4">NPDC002173</strain>
    </source>
</reference>
<feature type="compositionally biased region" description="Low complexity" evidence="1">
    <location>
        <begin position="148"/>
        <end position="163"/>
    </location>
</feature>
<dbReference type="Gene3D" id="3.40.50.300">
    <property type="entry name" value="P-loop containing nucleotide triphosphate hydrolases"/>
    <property type="match status" value="1"/>
</dbReference>
<dbReference type="InterPro" id="IPR006073">
    <property type="entry name" value="GTP-bd"/>
</dbReference>
<dbReference type="EMBL" id="JBIASD010000029">
    <property type="protein sequence ID" value="MFF3670273.1"/>
    <property type="molecule type" value="Genomic_DNA"/>
</dbReference>
<feature type="compositionally biased region" description="Basic and acidic residues" evidence="1">
    <location>
        <begin position="330"/>
        <end position="363"/>
    </location>
</feature>
<dbReference type="PANTHER" id="PTHR42698">
    <property type="entry name" value="GTPASE ERA"/>
    <property type="match status" value="1"/>
</dbReference>
<proteinExistence type="predicted"/>
<feature type="compositionally biased region" description="Acidic residues" evidence="1">
    <location>
        <begin position="539"/>
        <end position="558"/>
    </location>
</feature>
<feature type="domain" description="G" evidence="2">
    <location>
        <begin position="641"/>
        <end position="785"/>
    </location>
</feature>
<dbReference type="Pfam" id="PF01926">
    <property type="entry name" value="MMR_HSR1"/>
    <property type="match status" value="1"/>
</dbReference>
<evidence type="ECO:0000259" key="2">
    <source>
        <dbReference type="Pfam" id="PF01926"/>
    </source>
</evidence>
<organism evidence="3 4">
    <name type="scientific">Microtetraspora malaysiensis</name>
    <dbReference type="NCBI Taxonomy" id="161358"/>
    <lineage>
        <taxon>Bacteria</taxon>
        <taxon>Bacillati</taxon>
        <taxon>Actinomycetota</taxon>
        <taxon>Actinomycetes</taxon>
        <taxon>Streptosporangiales</taxon>
        <taxon>Streptosporangiaceae</taxon>
        <taxon>Microtetraspora</taxon>
    </lineage>
</organism>
<feature type="region of interest" description="Disordered" evidence="1">
    <location>
        <begin position="1"/>
        <end position="285"/>
    </location>
</feature>
<dbReference type="InterPro" id="IPR005662">
    <property type="entry name" value="GTPase_Era-like"/>
</dbReference>
<feature type="compositionally biased region" description="Low complexity" evidence="1">
    <location>
        <begin position="261"/>
        <end position="280"/>
    </location>
</feature>
<evidence type="ECO:0000256" key="1">
    <source>
        <dbReference type="SAM" id="MobiDB-lite"/>
    </source>
</evidence>
<evidence type="ECO:0000313" key="4">
    <source>
        <dbReference type="Proteomes" id="UP001602013"/>
    </source>
</evidence>
<accession>A0ABW6T2M9</accession>
<feature type="region of interest" description="Disordered" evidence="1">
    <location>
        <begin position="526"/>
        <end position="558"/>
    </location>
</feature>
<sequence>MKPPAWKTPDDGSVDRSGHAENEEQAIDHTGEHPETPGEQTVAFRPIQDGGPADSGSGDGDHPALSGPARSDWDRGDSWDGFTMRSSHGATDSGTDDDHWDAFAERDARTPDTTGAPDRPARPRIGDRTAWATPGWDAFATQQPRRPSPLSGASGAPGAGEPPRAARPDIDEPLVRGRSAHREPARDLPQHDVTPGPAEETSVWDPPARDDAALPRRTPAEGTSIWDRPARDAAATESTAATPPSGARTGSEGTGDWDAFAPRPAAGAAREGAEAPETTGQPDLADVVSAGFAAVADGLSGWDAFSATTRPRTTGDLDPAAAPDTSGTPAHDDRTYGENATSDDRAAAPVHDETADRADRSDAADSQEDGPDTPSAGAPSPWHHAEEAGDENVGEIADTPEAVRDIDALQSDGHPEQIEDAPGAVDDGEAEDAGRSGAIEWPDGAGQIEDGSTSEPRPDDSGDAEPLAYGYAADGEGVFAYEAWRSDETGDASTITGESGDAAEGEDAEVGLRAAEGMPHDAEVRTGDAEHAEDATGGPDDEADEVERVEEPEEAAAEEVVEVVEADEDPVARVRAVPLPEPVSAALTEALNQLRLAVEDLHFGLDIPGAEEARKAQAAVLAQLEDYVIPRVHMSTAPALIVVAGSTGAGKSTLVNTLAAQRVSMTGVRRPTTGTPVLVCHPDDHEWFAEGDLLGGLTRLERPVEGVGADSVVLSTTERLPPGVALLDTPDIDSVVEEHHEIAHRMLDAADLWVFVTTASRYADAPSWNLLRLAKERGARLVIVLSRVPEKSRDVIVKHFGRMLDEYGLADAERFVIKETAVTEGRLPDKEVSELRMWLAHLSVDDERRAAAVRTTLNGVLDSFRNRVPALARHLETQVALRADLRSDVDAAYMGALADIDEATRNGSLLRGEVLARWQDFAGSGDLIRTLQLRRGGKGGQQGPERARALRTAIRSALENMINSAAERAAEEVVARWRQRAGAGDRLAATPGLGRSSGEVAQRTARAIGAWQDHVTELIRTEGVTKRSVARLVSFDVESLALIFTVGLLGYGATDVSSGRGAGALPQRLLRALLGAEPLRNISAKARSDLRARIGMVFDEETLRYVDTLDGAGIPDEAAATRLYQATYNLEVAR</sequence>
<feature type="compositionally biased region" description="Basic and acidic residues" evidence="1">
    <location>
        <begin position="96"/>
        <end position="110"/>
    </location>
</feature>
<feature type="compositionally biased region" description="Basic and acidic residues" evidence="1">
    <location>
        <begin position="8"/>
        <end position="36"/>
    </location>
</feature>
<comment type="caution">
    <text evidence="3">The sequence shown here is derived from an EMBL/GenBank/DDBJ whole genome shotgun (WGS) entry which is preliminary data.</text>
</comment>
<feature type="compositionally biased region" description="Basic and acidic residues" evidence="1">
    <location>
        <begin position="401"/>
        <end position="417"/>
    </location>
</feature>
<dbReference type="PANTHER" id="PTHR42698:SF1">
    <property type="entry name" value="GTPASE ERA, MITOCHONDRIAL"/>
    <property type="match status" value="1"/>
</dbReference>
<dbReference type="SUPFAM" id="SSF52540">
    <property type="entry name" value="P-loop containing nucleoside triphosphate hydrolases"/>
    <property type="match status" value="1"/>
</dbReference>
<dbReference type="InterPro" id="IPR027417">
    <property type="entry name" value="P-loop_NTPase"/>
</dbReference>
<name>A0ABW6T2M9_9ACTN</name>
<dbReference type="Proteomes" id="UP001602013">
    <property type="component" value="Unassembled WGS sequence"/>
</dbReference>
<feature type="region of interest" description="Disordered" evidence="1">
    <location>
        <begin position="300"/>
        <end position="469"/>
    </location>
</feature>
<keyword evidence="4" id="KW-1185">Reference proteome</keyword>
<dbReference type="RefSeq" id="WP_387416516.1">
    <property type="nucleotide sequence ID" value="NZ_JBIASD010000029.1"/>
</dbReference>
<feature type="compositionally biased region" description="Polar residues" evidence="1">
    <location>
        <begin position="84"/>
        <end position="93"/>
    </location>
</feature>
<feature type="compositionally biased region" description="Basic and acidic residues" evidence="1">
    <location>
        <begin position="164"/>
        <end position="190"/>
    </location>
</feature>
<evidence type="ECO:0000313" key="3">
    <source>
        <dbReference type="EMBL" id="MFF3670273.1"/>
    </source>
</evidence>